<keyword evidence="10 11" id="KW-0961">Cell wall biogenesis/degradation</keyword>
<dbReference type="InterPro" id="IPR004268">
    <property type="entry name" value="MurJ"/>
</dbReference>
<evidence type="ECO:0000256" key="6">
    <source>
        <dbReference type="ARBA" id="ARBA00022989"/>
    </source>
</evidence>
<evidence type="ECO:0000256" key="4">
    <source>
        <dbReference type="ARBA" id="ARBA00022960"/>
    </source>
</evidence>
<evidence type="ECO:0000256" key="8">
    <source>
        <dbReference type="ARBA" id="ARBA00060041"/>
    </source>
</evidence>
<evidence type="ECO:0000256" key="9">
    <source>
        <dbReference type="ARBA" id="ARBA00061532"/>
    </source>
</evidence>
<evidence type="ECO:0000256" key="10">
    <source>
        <dbReference type="HAMAP-Rule" id="MF_02078"/>
    </source>
</evidence>
<dbReference type="AlphaFoldDB" id="A0A3D9ZA01"/>
<feature type="transmembrane region" description="Helical" evidence="10">
    <location>
        <begin position="226"/>
        <end position="246"/>
    </location>
</feature>
<feature type="transmembrane region" description="Helical" evidence="10">
    <location>
        <begin position="268"/>
        <end position="286"/>
    </location>
</feature>
<keyword evidence="6 10" id="KW-1133">Transmembrane helix</keyword>
<evidence type="ECO:0000256" key="1">
    <source>
        <dbReference type="ARBA" id="ARBA00004651"/>
    </source>
</evidence>
<feature type="transmembrane region" description="Helical" evidence="10">
    <location>
        <begin position="479"/>
        <end position="500"/>
    </location>
</feature>
<comment type="function">
    <text evidence="8 10 11">Involved in peptidoglycan biosynthesis. Transports lipid-linked peptidoglycan precursors from the inner to the outer leaflet of the cytoplasmic membrane.</text>
</comment>
<reference evidence="12 13" key="1">
    <citation type="submission" date="2018-08" db="EMBL/GenBank/DDBJ databases">
        <title>Genomic Encyclopedia of Type Strains, Phase IV (KMG-IV): sequencing the most valuable type-strain genomes for metagenomic binning, comparative biology and taxonomic classification.</title>
        <authorList>
            <person name="Goeker M."/>
        </authorList>
    </citation>
    <scope>NUCLEOTIDE SEQUENCE [LARGE SCALE GENOMIC DNA]</scope>
    <source>
        <strain evidence="12 13">BW863</strain>
    </source>
</reference>
<name>A0A3D9ZA01_9HYPH</name>
<keyword evidence="10 11" id="KW-0813">Transport</keyword>
<keyword evidence="7 10" id="KW-0472">Membrane</keyword>
<evidence type="ECO:0000313" key="12">
    <source>
        <dbReference type="EMBL" id="REF88096.1"/>
    </source>
</evidence>
<evidence type="ECO:0000256" key="3">
    <source>
        <dbReference type="ARBA" id="ARBA00022692"/>
    </source>
</evidence>
<dbReference type="CDD" id="cd13123">
    <property type="entry name" value="MATE_MurJ_like"/>
    <property type="match status" value="1"/>
</dbReference>
<dbReference type="GO" id="GO:0009252">
    <property type="term" value="P:peptidoglycan biosynthetic process"/>
    <property type="evidence" value="ECO:0007669"/>
    <property type="project" value="UniProtKB-UniRule"/>
</dbReference>
<dbReference type="GO" id="GO:0015648">
    <property type="term" value="F:lipid-linked peptidoglycan transporter activity"/>
    <property type="evidence" value="ECO:0007669"/>
    <property type="project" value="UniProtKB-UniRule"/>
</dbReference>
<dbReference type="GO" id="GO:0071555">
    <property type="term" value="P:cell wall organization"/>
    <property type="evidence" value="ECO:0007669"/>
    <property type="project" value="UniProtKB-UniRule"/>
</dbReference>
<dbReference type="Proteomes" id="UP000256900">
    <property type="component" value="Unassembled WGS sequence"/>
</dbReference>
<comment type="similarity">
    <text evidence="9 10 11">Belongs to the MurJ/MviN family.</text>
</comment>
<dbReference type="PRINTS" id="PR01806">
    <property type="entry name" value="VIRFACTRMVIN"/>
</dbReference>
<dbReference type="OrthoDB" id="9816572at2"/>
<dbReference type="HAMAP" id="MF_02078">
    <property type="entry name" value="MurJ_MviN"/>
    <property type="match status" value="1"/>
</dbReference>
<comment type="pathway">
    <text evidence="10">Cell wall biogenesis; peptidoglycan biosynthesis.</text>
</comment>
<evidence type="ECO:0000256" key="2">
    <source>
        <dbReference type="ARBA" id="ARBA00022475"/>
    </source>
</evidence>
<evidence type="ECO:0000256" key="5">
    <source>
        <dbReference type="ARBA" id="ARBA00022984"/>
    </source>
</evidence>
<evidence type="ECO:0000256" key="7">
    <source>
        <dbReference type="ARBA" id="ARBA00023136"/>
    </source>
</evidence>
<evidence type="ECO:0000313" key="13">
    <source>
        <dbReference type="Proteomes" id="UP000256900"/>
    </source>
</evidence>
<sequence length="523" mass="55432">MYKNLFSVAMLTLLSRATGFVRDVMLAAVLGAGLNADAFVVAFRLPNHFRAIFGEGAFNAAYVPCYSQILSKHGPEAGRQFASQIFTLLLASQIVLLALAFLFMPQLIDLLAPGFRADPQKFALAITLTRITFPYLLFITLVTLQSGTLNALEHFNAAAFAPVLLNVVMILFLAVAFLFPSAGVAAAVGVTVSGVAQFLVTFWALHRIGLHERLVRDVWNADVKHFFVVLGPAVIGAAGVQLALFADTIIGSMLPTGGVSSIYYADRIYQLPIGVVGIAAGTVLLPEMSRRLAAGDEAGAYYAQNRTLALSAAIAAPCFVAFIMIPEIIMRGVFMHGAFTEHDALAAAAVLTAYGFGMIPIVLIRGAVASFQSVGDTRTPMLISLFAVGVNVALKVLLFRSFGAVGLAAATATGAWINLLLLMGLGSQRGLMRLDWVFGKSAAATSVASFALALFALAATWPVAEFCARLPRFQTEAELVLLLVSGAIVYGVVLGAGLFATGVQLRRKGGVIASQRRNNPELL</sequence>
<proteinExistence type="inferred from homology"/>
<keyword evidence="13" id="KW-1185">Reference proteome</keyword>
<dbReference type="PANTHER" id="PTHR47019">
    <property type="entry name" value="LIPID II FLIPPASE MURJ"/>
    <property type="match status" value="1"/>
</dbReference>
<gene>
    <name evidence="10" type="primary">murJ</name>
    <name evidence="12" type="ORF">DES32_1737</name>
</gene>
<dbReference type="UniPathway" id="UPA00219"/>
<keyword evidence="10" id="KW-0997">Cell inner membrane</keyword>
<feature type="transmembrane region" description="Helical" evidence="10">
    <location>
        <begin position="122"/>
        <end position="144"/>
    </location>
</feature>
<feature type="transmembrane region" description="Helical" evidence="10">
    <location>
        <begin position="185"/>
        <end position="205"/>
    </location>
</feature>
<keyword evidence="2 10" id="KW-1003">Cell membrane</keyword>
<feature type="transmembrane region" description="Helical" evidence="10">
    <location>
        <begin position="404"/>
        <end position="425"/>
    </location>
</feature>
<dbReference type="InterPro" id="IPR051050">
    <property type="entry name" value="Lipid_II_flippase_MurJ/MviN"/>
</dbReference>
<dbReference type="RefSeq" id="WP_115836213.1">
    <property type="nucleotide sequence ID" value="NZ_CP025086.1"/>
</dbReference>
<dbReference type="GO" id="GO:0034204">
    <property type="term" value="P:lipid translocation"/>
    <property type="evidence" value="ECO:0007669"/>
    <property type="project" value="TreeGrafter"/>
</dbReference>
<organism evidence="12 13">
    <name type="scientific">Methylovirgula ligni</name>
    <dbReference type="NCBI Taxonomy" id="569860"/>
    <lineage>
        <taxon>Bacteria</taxon>
        <taxon>Pseudomonadati</taxon>
        <taxon>Pseudomonadota</taxon>
        <taxon>Alphaproteobacteria</taxon>
        <taxon>Hyphomicrobiales</taxon>
        <taxon>Beijerinckiaceae</taxon>
        <taxon>Methylovirgula</taxon>
    </lineage>
</organism>
<feature type="transmembrane region" description="Helical" evidence="10">
    <location>
        <begin position="307"/>
        <end position="325"/>
    </location>
</feature>
<feature type="transmembrane region" description="Helical" evidence="10">
    <location>
        <begin position="27"/>
        <end position="45"/>
    </location>
</feature>
<feature type="transmembrane region" description="Helical" evidence="10">
    <location>
        <begin position="380"/>
        <end position="398"/>
    </location>
</feature>
<comment type="subcellular location">
    <subcellularLocation>
        <location evidence="10">Cell inner membrane</location>
        <topology evidence="10">Multi-pass membrane protein</topology>
    </subcellularLocation>
    <subcellularLocation>
        <location evidence="1">Cell membrane</location>
        <topology evidence="1">Multi-pass membrane protein</topology>
    </subcellularLocation>
</comment>
<dbReference type="PANTHER" id="PTHR47019:SF1">
    <property type="entry name" value="LIPID II FLIPPASE MURJ"/>
    <property type="match status" value="1"/>
</dbReference>
<dbReference type="NCBIfam" id="TIGR01695">
    <property type="entry name" value="murJ_mviN"/>
    <property type="match status" value="1"/>
</dbReference>
<feature type="transmembrane region" description="Helical" evidence="10">
    <location>
        <begin position="437"/>
        <end position="459"/>
    </location>
</feature>
<dbReference type="PIRSF" id="PIRSF002869">
    <property type="entry name" value="MviN"/>
    <property type="match status" value="1"/>
</dbReference>
<evidence type="ECO:0000256" key="11">
    <source>
        <dbReference type="PIRNR" id="PIRNR002869"/>
    </source>
</evidence>
<keyword evidence="5 10" id="KW-0573">Peptidoglycan synthesis</keyword>
<dbReference type="GO" id="GO:0008360">
    <property type="term" value="P:regulation of cell shape"/>
    <property type="evidence" value="ECO:0007669"/>
    <property type="project" value="UniProtKB-UniRule"/>
</dbReference>
<comment type="caution">
    <text evidence="12">The sequence shown here is derived from an EMBL/GenBank/DDBJ whole genome shotgun (WGS) entry which is preliminary data.</text>
</comment>
<protein>
    <recommendedName>
        <fullName evidence="10">Probable lipid II flippase MurJ</fullName>
    </recommendedName>
</protein>
<dbReference type="Pfam" id="PF03023">
    <property type="entry name" value="MurJ"/>
    <property type="match status" value="1"/>
</dbReference>
<dbReference type="GO" id="GO:0005886">
    <property type="term" value="C:plasma membrane"/>
    <property type="evidence" value="ECO:0007669"/>
    <property type="project" value="UniProtKB-SubCell"/>
</dbReference>
<feature type="transmembrane region" description="Helical" evidence="10">
    <location>
        <begin position="156"/>
        <end position="179"/>
    </location>
</feature>
<keyword evidence="4 10" id="KW-0133">Cell shape</keyword>
<dbReference type="EMBL" id="QUMO01000002">
    <property type="protein sequence ID" value="REF88096.1"/>
    <property type="molecule type" value="Genomic_DNA"/>
</dbReference>
<keyword evidence="3 10" id="KW-0812">Transmembrane</keyword>
<accession>A0A3D9ZA01</accession>
<feature type="transmembrane region" description="Helical" evidence="10">
    <location>
        <begin position="81"/>
        <end position="102"/>
    </location>
</feature>
<feature type="transmembrane region" description="Helical" evidence="10">
    <location>
        <begin position="345"/>
        <end position="368"/>
    </location>
</feature>